<organism evidence="2 3">
    <name type="scientific">Azospira restricta</name>
    <dbReference type="NCBI Taxonomy" id="404405"/>
    <lineage>
        <taxon>Bacteria</taxon>
        <taxon>Pseudomonadati</taxon>
        <taxon>Pseudomonadota</taxon>
        <taxon>Betaproteobacteria</taxon>
        <taxon>Rhodocyclales</taxon>
        <taxon>Rhodocyclaceae</taxon>
        <taxon>Azospira</taxon>
    </lineage>
</organism>
<dbReference type="NCBIfam" id="TIGR00074">
    <property type="entry name" value="hypC_hupF"/>
    <property type="match status" value="1"/>
</dbReference>
<dbReference type="KEGG" id="ares:IWH25_15420"/>
<evidence type="ECO:0000313" key="2">
    <source>
        <dbReference type="EMBL" id="QRJ63123.1"/>
    </source>
</evidence>
<sequence length="95" mass="10732">MCLSIPMRVVEWDDPDGDFAWVERGEGDSLRRERVNMMLIGAQPVGTWILASLGLAKETVDEENRLLIEDALAALDESLHGDYDPGRHFPDLTRH</sequence>
<accession>A0A974PXU3</accession>
<gene>
    <name evidence="2" type="ORF">IWH25_15420</name>
</gene>
<name>A0A974PXU3_9RHOO</name>
<dbReference type="SUPFAM" id="SSF159127">
    <property type="entry name" value="HupF/HypC-like"/>
    <property type="match status" value="1"/>
</dbReference>
<dbReference type="AlphaFoldDB" id="A0A974PXU3"/>
<dbReference type="Proteomes" id="UP000663444">
    <property type="component" value="Chromosome"/>
</dbReference>
<keyword evidence="3" id="KW-1185">Reference proteome</keyword>
<dbReference type="EMBL" id="CP064781">
    <property type="protein sequence ID" value="QRJ63123.1"/>
    <property type="molecule type" value="Genomic_DNA"/>
</dbReference>
<proteinExistence type="inferred from homology"/>
<dbReference type="Pfam" id="PF01455">
    <property type="entry name" value="HupF_HypC"/>
    <property type="match status" value="1"/>
</dbReference>
<dbReference type="RefSeq" id="WP_203386652.1">
    <property type="nucleotide sequence ID" value="NZ_CP064781.1"/>
</dbReference>
<reference evidence="2" key="1">
    <citation type="submission" date="2020-11" db="EMBL/GenBank/DDBJ databases">
        <title>Azospira restricta DSM 18626 genome sequence.</title>
        <authorList>
            <person name="Moe W.M."/>
        </authorList>
    </citation>
    <scope>NUCLEOTIDE SEQUENCE</scope>
    <source>
        <strain evidence="2">DSM 18626</strain>
    </source>
</reference>
<evidence type="ECO:0000313" key="3">
    <source>
        <dbReference type="Proteomes" id="UP000663444"/>
    </source>
</evidence>
<protein>
    <submittedName>
        <fullName evidence="2">HypC/HybG/HupF family hydrogenase formation chaperone</fullName>
    </submittedName>
</protein>
<evidence type="ECO:0000256" key="1">
    <source>
        <dbReference type="ARBA" id="ARBA00006018"/>
    </source>
</evidence>
<dbReference type="InterPro" id="IPR001109">
    <property type="entry name" value="Hydrogenase_HupF/HypC"/>
</dbReference>
<dbReference type="Gene3D" id="2.30.30.140">
    <property type="match status" value="1"/>
</dbReference>
<comment type="similarity">
    <text evidence="1">Belongs to the HupF/HypC family.</text>
</comment>